<dbReference type="InterPro" id="IPR036689">
    <property type="entry name" value="ESAT-6-like_sf"/>
</dbReference>
<dbReference type="AlphaFoldDB" id="A0A7W3JLR4"/>
<reference evidence="1 2" key="1">
    <citation type="submission" date="2020-07" db="EMBL/GenBank/DDBJ databases">
        <title>Sequencing the genomes of 1000 actinobacteria strains.</title>
        <authorList>
            <person name="Klenk H.-P."/>
        </authorList>
    </citation>
    <scope>NUCLEOTIDE SEQUENCE [LARGE SCALE GENOMIC DNA]</scope>
    <source>
        <strain evidence="1 2">DSM 27576</strain>
    </source>
</reference>
<sequence>MSEQISAQEGALVRGAEAVSGAHLDIADSTNRVRSELDQIQAIWSGDAARAYGEMVNTWTAGAARINLTLVRLEEALRLTHRDQSALEENHQTTIGGLGAMMGSE</sequence>
<dbReference type="SUPFAM" id="SSF140453">
    <property type="entry name" value="EsxAB dimer-like"/>
    <property type="match status" value="1"/>
</dbReference>
<dbReference type="EMBL" id="JACGWY010000001">
    <property type="protein sequence ID" value="MBA8815029.1"/>
    <property type="molecule type" value="Genomic_DNA"/>
</dbReference>
<dbReference type="Pfam" id="PF06013">
    <property type="entry name" value="WXG100"/>
    <property type="match status" value="1"/>
</dbReference>
<accession>A0A7W3JLR4</accession>
<dbReference type="Proteomes" id="UP000526083">
    <property type="component" value="Unassembled WGS sequence"/>
</dbReference>
<proteinExistence type="predicted"/>
<dbReference type="InterPro" id="IPR010310">
    <property type="entry name" value="T7SS_ESAT-6-like"/>
</dbReference>
<evidence type="ECO:0000313" key="2">
    <source>
        <dbReference type="Proteomes" id="UP000526083"/>
    </source>
</evidence>
<name>A0A7W3JLR4_9MICO</name>
<dbReference type="RefSeq" id="WP_167044618.1">
    <property type="nucleotide sequence ID" value="NZ_JAAOZB010000001.1"/>
</dbReference>
<organism evidence="1 2">
    <name type="scientific">Microbacterium halimionae</name>
    <dbReference type="NCBI Taxonomy" id="1526413"/>
    <lineage>
        <taxon>Bacteria</taxon>
        <taxon>Bacillati</taxon>
        <taxon>Actinomycetota</taxon>
        <taxon>Actinomycetes</taxon>
        <taxon>Micrococcales</taxon>
        <taxon>Microbacteriaceae</taxon>
        <taxon>Microbacterium</taxon>
    </lineage>
</organism>
<evidence type="ECO:0000313" key="1">
    <source>
        <dbReference type="EMBL" id="MBA8815029.1"/>
    </source>
</evidence>
<keyword evidence="2" id="KW-1185">Reference proteome</keyword>
<dbReference type="Gene3D" id="1.10.287.1060">
    <property type="entry name" value="ESAT-6-like"/>
    <property type="match status" value="1"/>
</dbReference>
<protein>
    <submittedName>
        <fullName evidence="1">WXG100 family type VII secretion target</fullName>
    </submittedName>
</protein>
<gene>
    <name evidence="1" type="ORF">FHX48_000081</name>
</gene>
<comment type="caution">
    <text evidence="1">The sequence shown here is derived from an EMBL/GenBank/DDBJ whole genome shotgun (WGS) entry which is preliminary data.</text>
</comment>